<evidence type="ECO:0000313" key="5">
    <source>
        <dbReference type="EMBL" id="TPG52230.1"/>
    </source>
</evidence>
<dbReference type="SMART" id="SM00345">
    <property type="entry name" value="HTH_GNTR"/>
    <property type="match status" value="1"/>
</dbReference>
<dbReference type="PROSITE" id="PS50949">
    <property type="entry name" value="HTH_GNTR"/>
    <property type="match status" value="1"/>
</dbReference>
<keyword evidence="1" id="KW-0805">Transcription regulation</keyword>
<keyword evidence="6" id="KW-1185">Reference proteome</keyword>
<dbReference type="GO" id="GO:0003677">
    <property type="term" value="F:DNA binding"/>
    <property type="evidence" value="ECO:0007669"/>
    <property type="project" value="UniProtKB-KW"/>
</dbReference>
<dbReference type="Proteomes" id="UP000319931">
    <property type="component" value="Unassembled WGS sequence"/>
</dbReference>
<evidence type="ECO:0000259" key="4">
    <source>
        <dbReference type="PROSITE" id="PS50949"/>
    </source>
</evidence>
<dbReference type="AlphaFoldDB" id="A0A502FS76"/>
<evidence type="ECO:0000256" key="1">
    <source>
        <dbReference type="ARBA" id="ARBA00023015"/>
    </source>
</evidence>
<evidence type="ECO:0000256" key="2">
    <source>
        <dbReference type="ARBA" id="ARBA00023125"/>
    </source>
</evidence>
<dbReference type="InterPro" id="IPR000524">
    <property type="entry name" value="Tscrpt_reg_HTH_GntR"/>
</dbReference>
<reference evidence="5 6" key="1">
    <citation type="journal article" date="2019" name="Environ. Microbiol.">
        <title>Species interactions and distinct microbial communities in high Arctic permafrost affected cryosols are associated with the CH4 and CO2 gas fluxes.</title>
        <authorList>
            <person name="Altshuler I."/>
            <person name="Hamel J."/>
            <person name="Turney S."/>
            <person name="Magnuson E."/>
            <person name="Levesque R."/>
            <person name="Greer C."/>
            <person name="Whyte L.G."/>
        </authorList>
    </citation>
    <scope>NUCLEOTIDE SEQUENCE [LARGE SCALE GENOMIC DNA]</scope>
    <source>
        <strain evidence="5 6">E6.1</strain>
    </source>
</reference>
<feature type="domain" description="HTH gntR-type" evidence="4">
    <location>
        <begin position="4"/>
        <end position="71"/>
    </location>
</feature>
<dbReference type="InterPro" id="IPR036390">
    <property type="entry name" value="WH_DNA-bd_sf"/>
</dbReference>
<comment type="caution">
    <text evidence="5">The sequence shown here is derived from an EMBL/GenBank/DDBJ whole genome shotgun (WGS) entry which is preliminary data.</text>
</comment>
<evidence type="ECO:0000313" key="6">
    <source>
        <dbReference type="Proteomes" id="UP000319931"/>
    </source>
</evidence>
<dbReference type="RefSeq" id="WP_140851302.1">
    <property type="nucleotide sequence ID" value="NZ_RCZC01000004.1"/>
</dbReference>
<organism evidence="5 6">
    <name type="scientific">Sphingomonas glacialis</name>
    <dbReference type="NCBI Taxonomy" id="658225"/>
    <lineage>
        <taxon>Bacteria</taxon>
        <taxon>Pseudomonadati</taxon>
        <taxon>Pseudomonadota</taxon>
        <taxon>Alphaproteobacteria</taxon>
        <taxon>Sphingomonadales</taxon>
        <taxon>Sphingomonadaceae</taxon>
        <taxon>Sphingomonas</taxon>
    </lineage>
</organism>
<protein>
    <submittedName>
        <fullName evidence="5">GntR family transcriptional regulator</fullName>
    </submittedName>
</protein>
<dbReference type="OrthoDB" id="8479543at2"/>
<proteinExistence type="predicted"/>
<gene>
    <name evidence="5" type="ORF">EAH76_16200</name>
</gene>
<accession>A0A502FS76</accession>
<keyword evidence="3" id="KW-0804">Transcription</keyword>
<dbReference type="Gene3D" id="1.10.10.10">
    <property type="entry name" value="Winged helix-like DNA-binding domain superfamily/Winged helix DNA-binding domain"/>
    <property type="match status" value="1"/>
</dbReference>
<evidence type="ECO:0000256" key="3">
    <source>
        <dbReference type="ARBA" id="ARBA00023163"/>
    </source>
</evidence>
<dbReference type="GO" id="GO:0003700">
    <property type="term" value="F:DNA-binding transcription factor activity"/>
    <property type="evidence" value="ECO:0007669"/>
    <property type="project" value="InterPro"/>
</dbReference>
<name>A0A502FS76_9SPHN</name>
<dbReference type="Pfam" id="PF00392">
    <property type="entry name" value="GntR"/>
    <property type="match status" value="1"/>
</dbReference>
<dbReference type="PANTHER" id="PTHR43537:SF5">
    <property type="entry name" value="UXU OPERON TRANSCRIPTIONAL REGULATOR"/>
    <property type="match status" value="1"/>
</dbReference>
<keyword evidence="2" id="KW-0238">DNA-binding</keyword>
<sequence length="195" mass="21807">MSPVNAMERSYSPIKEMLRRGVFKPGARLEANRLANELGVSMTPVRDVLHQLAGERLVEARIGNGFHVPRLSEGALRDLYEWNAALMTSATRSIDIEVLRAFESPDIPASDRFAAFVAHIAASTSNSEIGIALCNASDRLHPFRVVEAEIFADVDDELASLLIHGKENADAIRRFHVRRIRVSAELLRLRERPRI</sequence>
<dbReference type="InterPro" id="IPR036388">
    <property type="entry name" value="WH-like_DNA-bd_sf"/>
</dbReference>
<dbReference type="EMBL" id="RCZC01000004">
    <property type="protein sequence ID" value="TPG52230.1"/>
    <property type="molecule type" value="Genomic_DNA"/>
</dbReference>
<dbReference type="SUPFAM" id="SSF46785">
    <property type="entry name" value="Winged helix' DNA-binding domain"/>
    <property type="match status" value="1"/>
</dbReference>
<dbReference type="PANTHER" id="PTHR43537">
    <property type="entry name" value="TRANSCRIPTIONAL REGULATOR, GNTR FAMILY"/>
    <property type="match status" value="1"/>
</dbReference>